<dbReference type="EC" id="2.7.11.1" evidence="1"/>
<keyword evidence="5 10" id="KW-0418">Kinase</keyword>
<organism evidence="10 11">
    <name type="scientific">Nocardia acididurans</name>
    <dbReference type="NCBI Taxonomy" id="2802282"/>
    <lineage>
        <taxon>Bacteria</taxon>
        <taxon>Bacillati</taxon>
        <taxon>Actinomycetota</taxon>
        <taxon>Actinomycetes</taxon>
        <taxon>Mycobacteriales</taxon>
        <taxon>Nocardiaceae</taxon>
        <taxon>Nocardia</taxon>
    </lineage>
</organism>
<dbReference type="CDD" id="cd14014">
    <property type="entry name" value="STKc_PknB_like"/>
    <property type="match status" value="1"/>
</dbReference>
<dbReference type="PANTHER" id="PTHR43289">
    <property type="entry name" value="MITOGEN-ACTIVATED PROTEIN KINASE KINASE KINASE 20-RELATED"/>
    <property type="match status" value="1"/>
</dbReference>
<proteinExistence type="predicted"/>
<dbReference type="InterPro" id="IPR008271">
    <property type="entry name" value="Ser/Thr_kinase_AS"/>
</dbReference>
<evidence type="ECO:0000313" key="11">
    <source>
        <dbReference type="Proteomes" id="UP000602198"/>
    </source>
</evidence>
<keyword evidence="3" id="KW-0808">Transferase</keyword>
<dbReference type="InterPro" id="IPR000719">
    <property type="entry name" value="Prot_kinase_dom"/>
</dbReference>
<evidence type="ECO:0000256" key="3">
    <source>
        <dbReference type="ARBA" id="ARBA00022679"/>
    </source>
</evidence>
<sequence>MELAGGMTFAGYTIERKLGAGSSGAVYLAQHPRLPRKDALKILAEGSGLIADLPGKFLREADLAARLHHPNLVAVRDRGFEQGRLWIAMQYVDGPDLAALIRHCGGGLDPARAVAVLEQAAHGIDEIHGAGLLHRDVKPANILVAAQPGGPDRVYVTDFGIARAVAELAHQDAPDIAGTLAYAAPEQIRGETLDHLADVYALGCTLFHALTGAVPFPRGSTAAILYAQLHESPPRPSERNPVVPHGLDAVVAKAMAKDPADRYASCGELAAAARAVLESGSGRRSVPNAGPRRNAEPAAGQRVPRRRRVAVGVAVVAAIITLVSAGIALGVGERGTSGAVASANTPVTGTIDAREWGELGYIASVFPDLLPPTPTGAGYQDLSGCFAVGEDQEKVYLDTKQQSVNHLYCMGDLNPVWVVTIACNADRTPILPDELLAGVEGHETWSRASGTGNLFWGKDVFPDNVAAIGGKMAAILDVYFDDPGRNFCRMRVFGDLVSGSELRSRWWLNAPV</sequence>
<dbReference type="RefSeq" id="WP_201944494.1">
    <property type="nucleotide sequence ID" value="NZ_JAERRJ010000002.1"/>
</dbReference>
<keyword evidence="8" id="KW-1133">Transmembrane helix</keyword>
<keyword evidence="8" id="KW-0472">Membrane</keyword>
<dbReference type="Gene3D" id="1.10.510.10">
    <property type="entry name" value="Transferase(Phosphotransferase) domain 1"/>
    <property type="match status" value="1"/>
</dbReference>
<evidence type="ECO:0000259" key="9">
    <source>
        <dbReference type="PROSITE" id="PS50011"/>
    </source>
</evidence>
<keyword evidence="2 10" id="KW-0723">Serine/threonine-protein kinase</keyword>
<keyword evidence="4" id="KW-0547">Nucleotide-binding</keyword>
<name>A0ABS1M065_9NOCA</name>
<evidence type="ECO:0000256" key="1">
    <source>
        <dbReference type="ARBA" id="ARBA00012513"/>
    </source>
</evidence>
<keyword evidence="11" id="KW-1185">Reference proteome</keyword>
<comment type="caution">
    <text evidence="10">The sequence shown here is derived from an EMBL/GenBank/DDBJ whole genome shotgun (WGS) entry which is preliminary data.</text>
</comment>
<evidence type="ECO:0000256" key="2">
    <source>
        <dbReference type="ARBA" id="ARBA00022527"/>
    </source>
</evidence>
<evidence type="ECO:0000256" key="4">
    <source>
        <dbReference type="ARBA" id="ARBA00022741"/>
    </source>
</evidence>
<dbReference type="Pfam" id="PF00069">
    <property type="entry name" value="Pkinase"/>
    <property type="match status" value="1"/>
</dbReference>
<feature type="domain" description="Protein kinase" evidence="9">
    <location>
        <begin position="12"/>
        <end position="277"/>
    </location>
</feature>
<reference evidence="10 11" key="1">
    <citation type="submission" date="2021-01" db="EMBL/GenBank/DDBJ databases">
        <title>WGS of actinomycetes isolated from Thailand.</title>
        <authorList>
            <person name="Thawai C."/>
        </authorList>
    </citation>
    <scope>NUCLEOTIDE SEQUENCE [LARGE SCALE GENOMIC DNA]</scope>
    <source>
        <strain evidence="10 11">LPG 2</strain>
    </source>
</reference>
<dbReference type="PANTHER" id="PTHR43289:SF6">
    <property type="entry name" value="SERINE_THREONINE-PROTEIN KINASE NEKL-3"/>
    <property type="match status" value="1"/>
</dbReference>
<dbReference type="PROSITE" id="PS50011">
    <property type="entry name" value="PROTEIN_KINASE_DOM"/>
    <property type="match status" value="1"/>
</dbReference>
<keyword evidence="8" id="KW-0812">Transmembrane</keyword>
<gene>
    <name evidence="10" type="ORF">JK358_05745</name>
</gene>
<feature type="transmembrane region" description="Helical" evidence="8">
    <location>
        <begin position="309"/>
        <end position="331"/>
    </location>
</feature>
<dbReference type="SMART" id="SM00220">
    <property type="entry name" value="S_TKc"/>
    <property type="match status" value="1"/>
</dbReference>
<dbReference type="PROSITE" id="PS00108">
    <property type="entry name" value="PROTEIN_KINASE_ST"/>
    <property type="match status" value="1"/>
</dbReference>
<evidence type="ECO:0000256" key="6">
    <source>
        <dbReference type="ARBA" id="ARBA00022840"/>
    </source>
</evidence>
<accession>A0ABS1M065</accession>
<protein>
    <recommendedName>
        <fullName evidence="1">non-specific serine/threonine protein kinase</fullName>
        <ecNumber evidence="1">2.7.11.1</ecNumber>
    </recommendedName>
</protein>
<feature type="region of interest" description="Disordered" evidence="7">
    <location>
        <begin position="280"/>
        <end position="303"/>
    </location>
</feature>
<evidence type="ECO:0000256" key="7">
    <source>
        <dbReference type="SAM" id="MobiDB-lite"/>
    </source>
</evidence>
<evidence type="ECO:0000313" key="10">
    <source>
        <dbReference type="EMBL" id="MBL1073891.1"/>
    </source>
</evidence>
<dbReference type="InterPro" id="IPR011009">
    <property type="entry name" value="Kinase-like_dom_sf"/>
</dbReference>
<dbReference type="Gene3D" id="3.30.200.20">
    <property type="entry name" value="Phosphorylase Kinase, domain 1"/>
    <property type="match status" value="1"/>
</dbReference>
<keyword evidence="6" id="KW-0067">ATP-binding</keyword>
<dbReference type="SUPFAM" id="SSF56112">
    <property type="entry name" value="Protein kinase-like (PK-like)"/>
    <property type="match status" value="1"/>
</dbReference>
<evidence type="ECO:0000256" key="8">
    <source>
        <dbReference type="SAM" id="Phobius"/>
    </source>
</evidence>
<dbReference type="EMBL" id="JAERRJ010000002">
    <property type="protein sequence ID" value="MBL1073891.1"/>
    <property type="molecule type" value="Genomic_DNA"/>
</dbReference>
<dbReference type="Proteomes" id="UP000602198">
    <property type="component" value="Unassembled WGS sequence"/>
</dbReference>
<evidence type="ECO:0000256" key="5">
    <source>
        <dbReference type="ARBA" id="ARBA00022777"/>
    </source>
</evidence>
<dbReference type="GO" id="GO:0004674">
    <property type="term" value="F:protein serine/threonine kinase activity"/>
    <property type="evidence" value="ECO:0007669"/>
    <property type="project" value="UniProtKB-KW"/>
</dbReference>